<evidence type="ECO:0000313" key="3">
    <source>
        <dbReference type="Proteomes" id="UP000596742"/>
    </source>
</evidence>
<comment type="caution">
    <text evidence="2">The sequence shown here is derived from an EMBL/GenBank/DDBJ whole genome shotgun (WGS) entry which is preliminary data.</text>
</comment>
<name>A0A8B6E0F3_MYTGA</name>
<keyword evidence="1" id="KW-0175">Coiled coil</keyword>
<evidence type="ECO:0000313" key="2">
    <source>
        <dbReference type="EMBL" id="VDI27283.1"/>
    </source>
</evidence>
<proteinExistence type="predicted"/>
<reference evidence="2" key="1">
    <citation type="submission" date="2018-11" db="EMBL/GenBank/DDBJ databases">
        <authorList>
            <person name="Alioto T."/>
            <person name="Alioto T."/>
        </authorList>
    </citation>
    <scope>NUCLEOTIDE SEQUENCE</scope>
</reference>
<organism evidence="2 3">
    <name type="scientific">Mytilus galloprovincialis</name>
    <name type="common">Mediterranean mussel</name>
    <dbReference type="NCBI Taxonomy" id="29158"/>
    <lineage>
        <taxon>Eukaryota</taxon>
        <taxon>Metazoa</taxon>
        <taxon>Spiralia</taxon>
        <taxon>Lophotrochozoa</taxon>
        <taxon>Mollusca</taxon>
        <taxon>Bivalvia</taxon>
        <taxon>Autobranchia</taxon>
        <taxon>Pteriomorphia</taxon>
        <taxon>Mytilida</taxon>
        <taxon>Mytiloidea</taxon>
        <taxon>Mytilidae</taxon>
        <taxon>Mytilinae</taxon>
        <taxon>Mytilus</taxon>
    </lineage>
</organism>
<keyword evidence="3" id="KW-1185">Reference proteome</keyword>
<gene>
    <name evidence="2" type="ORF">MGAL_10B050418</name>
</gene>
<dbReference type="Proteomes" id="UP000596742">
    <property type="component" value="Unassembled WGS sequence"/>
</dbReference>
<dbReference type="EMBL" id="UYJE01004343">
    <property type="protein sequence ID" value="VDI27283.1"/>
    <property type="molecule type" value="Genomic_DNA"/>
</dbReference>
<accession>A0A8B6E0F3</accession>
<evidence type="ECO:0000256" key="1">
    <source>
        <dbReference type="SAM" id="Coils"/>
    </source>
</evidence>
<feature type="coiled-coil region" evidence="1">
    <location>
        <begin position="82"/>
        <end position="144"/>
    </location>
</feature>
<protein>
    <submittedName>
        <fullName evidence="2">Uncharacterized protein</fullName>
    </submittedName>
</protein>
<dbReference type="AlphaFoldDB" id="A0A8B6E0F3"/>
<sequence length="145" mass="17024">MGGFISDTLRNCRTGHLLPLFRPSSILILVIVDVLDNGPLISNPASLMLMVTMQDIDKLVDAEILGEEALELKVENIDAFKLKQLELEHELKLKQLEMKEMEKRKEDEFKLKQAELEMKERLEIERKEKEDEFKLKELEMKEREK</sequence>